<sequence>MPKLIKNDTVSSDSWQRALPDGDQLVKDHFPTLAQWQAATETLPTVQLQPGDEVATLVEALDTLAIIAVDFPVFTDGRGFSYARELRQRGYRGELRATGEFMPDQVHYLRRCGFDAFQPADASRLEEYLRQLRVFSEHYQASIDEPLPLFRRRDSESQPA</sequence>
<reference evidence="1 2" key="1">
    <citation type="journal article" date="2018" name="Nat. Biotechnol.">
        <title>A standardized bacterial taxonomy based on genome phylogeny substantially revises the tree of life.</title>
        <authorList>
            <person name="Parks D.H."/>
            <person name="Chuvochina M."/>
            <person name="Waite D.W."/>
            <person name="Rinke C."/>
            <person name="Skarshewski A."/>
            <person name="Chaumeil P.A."/>
            <person name="Hugenholtz P."/>
        </authorList>
    </citation>
    <scope>NUCLEOTIDE SEQUENCE [LARGE SCALE GENOMIC DNA]</scope>
    <source>
        <strain evidence="1">UBA9158</strain>
    </source>
</reference>
<dbReference type="AlphaFoldDB" id="A0A3C1KQR5"/>
<accession>A0A3C1KQR5</accession>
<comment type="caution">
    <text evidence="1">The sequence shown here is derived from an EMBL/GenBank/DDBJ whole genome shotgun (WGS) entry which is preliminary data.</text>
</comment>
<dbReference type="Pfam" id="PF06073">
    <property type="entry name" value="DUF934"/>
    <property type="match status" value="1"/>
</dbReference>
<dbReference type="STRING" id="1121937.GCA_000423125_01468"/>
<dbReference type="RefSeq" id="WP_286984262.1">
    <property type="nucleotide sequence ID" value="NZ_JBLIAR010000071.1"/>
</dbReference>
<dbReference type="Proteomes" id="UP000259273">
    <property type="component" value="Unassembled WGS sequence"/>
</dbReference>
<dbReference type="InterPro" id="IPR008318">
    <property type="entry name" value="UCP030820"/>
</dbReference>
<gene>
    <name evidence="1" type="ORF">DCP75_15320</name>
</gene>
<evidence type="ECO:0000313" key="1">
    <source>
        <dbReference type="EMBL" id="HAN29059.1"/>
    </source>
</evidence>
<dbReference type="EMBL" id="DMND01000208">
    <property type="protein sequence ID" value="HAN29059.1"/>
    <property type="molecule type" value="Genomic_DNA"/>
</dbReference>
<organism evidence="1 2">
    <name type="scientific">Haliea salexigens</name>
    <dbReference type="NCBI Taxonomy" id="287487"/>
    <lineage>
        <taxon>Bacteria</taxon>
        <taxon>Pseudomonadati</taxon>
        <taxon>Pseudomonadota</taxon>
        <taxon>Gammaproteobacteria</taxon>
        <taxon>Cellvibrionales</taxon>
        <taxon>Halieaceae</taxon>
        <taxon>Haliea</taxon>
    </lineage>
</organism>
<proteinExistence type="predicted"/>
<protein>
    <submittedName>
        <fullName evidence="1">Oxidoreductase</fullName>
    </submittedName>
</protein>
<evidence type="ECO:0000313" key="2">
    <source>
        <dbReference type="Proteomes" id="UP000259273"/>
    </source>
</evidence>
<name>A0A3C1KQR5_9GAMM</name>